<evidence type="ECO:0000256" key="1">
    <source>
        <dbReference type="SAM" id="MobiDB-lite"/>
    </source>
</evidence>
<protein>
    <submittedName>
        <fullName evidence="2">Uncharacterized protein</fullName>
    </submittedName>
</protein>
<evidence type="ECO:0000313" key="3">
    <source>
        <dbReference type="Proteomes" id="UP001176941"/>
    </source>
</evidence>
<accession>A0ABN8Z0V5</accession>
<gene>
    <name evidence="2" type="ORF">MRATA1EN1_LOCUS16432</name>
</gene>
<sequence length="103" mass="11362">MAFSSCQRHKDSRGARQRLSGAFCHSQSAGGPGAGAVRVPRSAYLLRGTLPQWTLCPHKLSAPADNSPGKVFDNRNQGFRESLPGCEMWKEGYEEEKKGRRRG</sequence>
<dbReference type="Proteomes" id="UP001176941">
    <property type="component" value="Chromosome 26"/>
</dbReference>
<dbReference type="EMBL" id="OX459962">
    <property type="protein sequence ID" value="CAI9167470.1"/>
    <property type="molecule type" value="Genomic_DNA"/>
</dbReference>
<reference evidence="2" key="1">
    <citation type="submission" date="2023-04" db="EMBL/GenBank/DDBJ databases">
        <authorList>
            <consortium name="ELIXIR-Norway"/>
        </authorList>
    </citation>
    <scope>NUCLEOTIDE SEQUENCE [LARGE SCALE GENOMIC DNA]</scope>
</reference>
<proteinExistence type="predicted"/>
<evidence type="ECO:0000313" key="2">
    <source>
        <dbReference type="EMBL" id="CAI9167470.1"/>
    </source>
</evidence>
<keyword evidence="3" id="KW-1185">Reference proteome</keyword>
<name>A0ABN8Z0V5_RANTA</name>
<organism evidence="2 3">
    <name type="scientific">Rangifer tarandus platyrhynchus</name>
    <name type="common">Svalbard reindeer</name>
    <dbReference type="NCBI Taxonomy" id="3082113"/>
    <lineage>
        <taxon>Eukaryota</taxon>
        <taxon>Metazoa</taxon>
        <taxon>Chordata</taxon>
        <taxon>Craniata</taxon>
        <taxon>Vertebrata</taxon>
        <taxon>Euteleostomi</taxon>
        <taxon>Mammalia</taxon>
        <taxon>Eutheria</taxon>
        <taxon>Laurasiatheria</taxon>
        <taxon>Artiodactyla</taxon>
        <taxon>Ruminantia</taxon>
        <taxon>Pecora</taxon>
        <taxon>Cervidae</taxon>
        <taxon>Odocoileinae</taxon>
        <taxon>Rangifer</taxon>
    </lineage>
</organism>
<feature type="region of interest" description="Disordered" evidence="1">
    <location>
        <begin position="1"/>
        <end position="36"/>
    </location>
</feature>